<dbReference type="GO" id="GO:0030145">
    <property type="term" value="F:manganese ion binding"/>
    <property type="evidence" value="ECO:0007669"/>
    <property type="project" value="InterPro"/>
</dbReference>
<dbReference type="GO" id="GO:0010945">
    <property type="term" value="F:coenzyme A diphosphatase activity"/>
    <property type="evidence" value="ECO:0007669"/>
    <property type="project" value="InterPro"/>
</dbReference>
<evidence type="ECO:0000256" key="3">
    <source>
        <dbReference type="ARBA" id="ARBA00006506"/>
    </source>
</evidence>
<dbReference type="SUPFAM" id="SSF55811">
    <property type="entry name" value="Nudix"/>
    <property type="match status" value="1"/>
</dbReference>
<gene>
    <name evidence="10" type="ORF">FIV42_14900</name>
</gene>
<evidence type="ECO:0000256" key="7">
    <source>
        <dbReference type="ARBA" id="ARBA00023211"/>
    </source>
</evidence>
<accession>A0A5B8Y6I7</accession>
<dbReference type="PANTHER" id="PTHR12992">
    <property type="entry name" value="NUDIX HYDROLASE"/>
    <property type="match status" value="1"/>
</dbReference>
<dbReference type="PROSITE" id="PS01293">
    <property type="entry name" value="NUDIX_COA"/>
    <property type="match status" value="1"/>
</dbReference>
<protein>
    <submittedName>
        <fullName evidence="10">CoA pyrophosphatase</fullName>
    </submittedName>
</protein>
<keyword evidence="7" id="KW-0464">Manganese</keyword>
<keyword evidence="6" id="KW-0460">Magnesium</keyword>
<organism evidence="10 11">
    <name type="scientific">Persicimonas caeni</name>
    <dbReference type="NCBI Taxonomy" id="2292766"/>
    <lineage>
        <taxon>Bacteria</taxon>
        <taxon>Deltaproteobacteria</taxon>
        <taxon>Bradymonadales</taxon>
        <taxon>Bradymonadaceae</taxon>
        <taxon>Persicimonas</taxon>
    </lineage>
</organism>
<dbReference type="GO" id="GO:0009132">
    <property type="term" value="P:nucleoside diphosphate metabolic process"/>
    <property type="evidence" value="ECO:0007669"/>
    <property type="project" value="InterPro"/>
</dbReference>
<name>A0A4Y6PUQ0_PERCE</name>
<dbReference type="OrthoDB" id="9802805at2"/>
<evidence type="ECO:0000259" key="9">
    <source>
        <dbReference type="PROSITE" id="PS51462"/>
    </source>
</evidence>
<keyword evidence="4" id="KW-0479">Metal-binding</keyword>
<dbReference type="Pfam" id="PF00293">
    <property type="entry name" value="NUDIX"/>
    <property type="match status" value="1"/>
</dbReference>
<evidence type="ECO:0000256" key="6">
    <source>
        <dbReference type="ARBA" id="ARBA00022842"/>
    </source>
</evidence>
<dbReference type="AlphaFoldDB" id="A0A4Y6PUQ0"/>
<feature type="region of interest" description="Disordered" evidence="8">
    <location>
        <begin position="1"/>
        <end position="46"/>
    </location>
</feature>
<dbReference type="Gene3D" id="3.90.79.10">
    <property type="entry name" value="Nucleoside Triphosphate Pyrophosphohydrolase"/>
    <property type="match status" value="1"/>
</dbReference>
<dbReference type="EMBL" id="CP041186">
    <property type="protein sequence ID" value="QDG51980.1"/>
    <property type="molecule type" value="Genomic_DNA"/>
</dbReference>
<evidence type="ECO:0000256" key="8">
    <source>
        <dbReference type="SAM" id="MobiDB-lite"/>
    </source>
</evidence>
<dbReference type="GO" id="GO:0000287">
    <property type="term" value="F:magnesium ion binding"/>
    <property type="evidence" value="ECO:0007669"/>
    <property type="project" value="InterPro"/>
</dbReference>
<sequence length="218" mass="24860">MSLNAYVDGAPSTARRTSMPESFSPQEVRRKLERLDNQPRSSWHSERDFAHRDLSASAVLIPLSEYDGDLHVLFTQRSHELRNHSGEISFPGGRREVEDDSLAETALRESYEEIALLPSDVRLYGALTRIPTITGFQVTAYVGEFDHPYDLIINPDEIHLIFQAPLRELADPAIHRVEEREFGGQVYPVHFFDWNGHVIWGATGFLLHTFLNYIGAKK</sequence>
<feature type="domain" description="Nudix hydrolase" evidence="9">
    <location>
        <begin position="53"/>
        <end position="192"/>
    </location>
</feature>
<dbReference type="Proteomes" id="UP000315995">
    <property type="component" value="Chromosome"/>
</dbReference>
<accession>A0A4Y6PUQ0</accession>
<comment type="cofactor">
    <cofactor evidence="2">
        <name>Mg(2+)</name>
        <dbReference type="ChEBI" id="CHEBI:18420"/>
    </cofactor>
</comment>
<dbReference type="InterPro" id="IPR000086">
    <property type="entry name" value="NUDIX_hydrolase_dom"/>
</dbReference>
<reference evidence="10 11" key="1">
    <citation type="submission" date="2019-06" db="EMBL/GenBank/DDBJ databases">
        <title>Persicimonas caeni gen. nov., sp. nov., a predatory bacterium isolated from solar saltern.</title>
        <authorList>
            <person name="Wang S."/>
        </authorList>
    </citation>
    <scope>NUCLEOTIDE SEQUENCE [LARGE SCALE GENOMIC DNA]</scope>
    <source>
        <strain evidence="10 11">YN101</strain>
    </source>
</reference>
<dbReference type="CDD" id="cd03426">
    <property type="entry name" value="NUDIX_CoAse_Nudt7"/>
    <property type="match status" value="1"/>
</dbReference>
<comment type="similarity">
    <text evidence="3">Belongs to the Nudix hydrolase family. PCD1 subfamily.</text>
</comment>
<evidence type="ECO:0000256" key="5">
    <source>
        <dbReference type="ARBA" id="ARBA00022801"/>
    </source>
</evidence>
<dbReference type="PROSITE" id="PS51462">
    <property type="entry name" value="NUDIX"/>
    <property type="match status" value="1"/>
</dbReference>
<dbReference type="InterPro" id="IPR045121">
    <property type="entry name" value="CoAse"/>
</dbReference>
<feature type="compositionally biased region" description="Basic and acidic residues" evidence="8">
    <location>
        <begin position="27"/>
        <end position="46"/>
    </location>
</feature>
<dbReference type="InterPro" id="IPR000059">
    <property type="entry name" value="NUDIX_hydrolase_NudL_CS"/>
</dbReference>
<evidence type="ECO:0000256" key="4">
    <source>
        <dbReference type="ARBA" id="ARBA00022723"/>
    </source>
</evidence>
<keyword evidence="5" id="KW-0378">Hydrolase</keyword>
<dbReference type="InterPro" id="IPR015797">
    <property type="entry name" value="NUDIX_hydrolase-like_dom_sf"/>
</dbReference>
<evidence type="ECO:0000313" key="11">
    <source>
        <dbReference type="Proteomes" id="UP000315995"/>
    </source>
</evidence>
<dbReference type="PANTHER" id="PTHR12992:SF11">
    <property type="entry name" value="MITOCHONDRIAL COENZYME A DIPHOSPHATASE NUDT8"/>
    <property type="match status" value="1"/>
</dbReference>
<comment type="cofactor">
    <cofactor evidence="1">
        <name>Mn(2+)</name>
        <dbReference type="ChEBI" id="CHEBI:29035"/>
    </cofactor>
</comment>
<keyword evidence="11" id="KW-1185">Reference proteome</keyword>
<evidence type="ECO:0000256" key="1">
    <source>
        <dbReference type="ARBA" id="ARBA00001936"/>
    </source>
</evidence>
<evidence type="ECO:0000256" key="2">
    <source>
        <dbReference type="ARBA" id="ARBA00001946"/>
    </source>
</evidence>
<evidence type="ECO:0000313" key="10">
    <source>
        <dbReference type="EMBL" id="QDG51980.1"/>
    </source>
</evidence>
<feature type="compositionally biased region" description="Polar residues" evidence="8">
    <location>
        <begin position="14"/>
        <end position="25"/>
    </location>
</feature>
<proteinExistence type="inferred from homology"/>